<dbReference type="GO" id="GO:0003700">
    <property type="term" value="F:DNA-binding transcription factor activity"/>
    <property type="evidence" value="ECO:0007669"/>
    <property type="project" value="InterPro"/>
</dbReference>
<dbReference type="Pfam" id="PF09278">
    <property type="entry name" value="MerR-DNA-bind"/>
    <property type="match status" value="1"/>
</dbReference>
<dbReference type="InterPro" id="IPR010211">
    <property type="entry name" value="Redox-sen_tscrpt-act_SoxR"/>
</dbReference>
<comment type="caution">
    <text evidence="9">The sequence shown here is derived from an EMBL/GenBank/DDBJ whole genome shotgun (WGS) entry which is preliminary data.</text>
</comment>
<dbReference type="SMART" id="SM00422">
    <property type="entry name" value="HTH_MERR"/>
    <property type="match status" value="1"/>
</dbReference>
<evidence type="ECO:0000313" key="9">
    <source>
        <dbReference type="EMBL" id="OBI41883.1"/>
    </source>
</evidence>
<reference evidence="9 10" key="1">
    <citation type="submission" date="2016-06" db="EMBL/GenBank/DDBJ databases">
        <authorList>
            <person name="Kjaerup R.B."/>
            <person name="Dalgaard T.S."/>
            <person name="Juul-Madsen H.R."/>
        </authorList>
    </citation>
    <scope>NUCLEOTIDE SEQUENCE [LARGE SCALE GENOMIC DNA]</scope>
    <source>
        <strain evidence="9 10">E1334</strain>
    </source>
</reference>
<keyword evidence="7" id="KW-0804">Transcription</keyword>
<dbReference type="InterPro" id="IPR000551">
    <property type="entry name" value="MerR-type_HTH_dom"/>
</dbReference>
<dbReference type="EMBL" id="LZKI01000077">
    <property type="protein sequence ID" value="OBI41883.1"/>
    <property type="molecule type" value="Genomic_DNA"/>
</dbReference>
<keyword evidence="2" id="KW-0479">Metal-binding</keyword>
<protein>
    <submittedName>
        <fullName evidence="9">Redox-sensitive transcriptional activator SoxR</fullName>
    </submittedName>
</protein>
<gene>
    <name evidence="9" type="ORF">A5708_23210</name>
</gene>
<organism evidence="9 10">
    <name type="scientific">Mycobacterium colombiense</name>
    <dbReference type="NCBI Taxonomy" id="339268"/>
    <lineage>
        <taxon>Bacteria</taxon>
        <taxon>Bacillati</taxon>
        <taxon>Actinomycetota</taxon>
        <taxon>Actinomycetes</taxon>
        <taxon>Mycobacteriales</taxon>
        <taxon>Mycobacteriaceae</taxon>
        <taxon>Mycobacterium</taxon>
        <taxon>Mycobacterium avium complex (MAC)</taxon>
    </lineage>
</organism>
<evidence type="ECO:0000256" key="4">
    <source>
        <dbReference type="ARBA" id="ARBA00023014"/>
    </source>
</evidence>
<feature type="domain" description="HTH merR-type" evidence="8">
    <location>
        <begin position="6"/>
        <end position="74"/>
    </location>
</feature>
<name>A0A1A2YWU3_9MYCO</name>
<keyword evidence="6" id="KW-0238">DNA-binding</keyword>
<dbReference type="Gene3D" id="1.10.1660.10">
    <property type="match status" value="1"/>
</dbReference>
<dbReference type="AlphaFoldDB" id="A0A1A2YWU3"/>
<dbReference type="OrthoDB" id="9802944at2"/>
<evidence type="ECO:0000256" key="7">
    <source>
        <dbReference type="ARBA" id="ARBA00023163"/>
    </source>
</evidence>
<dbReference type="GO" id="GO:0051537">
    <property type="term" value="F:2 iron, 2 sulfur cluster binding"/>
    <property type="evidence" value="ECO:0007669"/>
    <property type="project" value="UniProtKB-KW"/>
</dbReference>
<dbReference type="InterPro" id="IPR015358">
    <property type="entry name" value="Tscrpt_reg_MerR_DNA-bd"/>
</dbReference>
<dbReference type="RefSeq" id="WP_065028891.1">
    <property type="nucleotide sequence ID" value="NZ_LZKI01000077.1"/>
</dbReference>
<dbReference type="CDD" id="cd01110">
    <property type="entry name" value="HTH_SoxR"/>
    <property type="match status" value="1"/>
</dbReference>
<dbReference type="PROSITE" id="PS50937">
    <property type="entry name" value="HTH_MERR_2"/>
    <property type="match status" value="1"/>
</dbReference>
<accession>A0A1A2YWU3</accession>
<dbReference type="PRINTS" id="PR00040">
    <property type="entry name" value="HTHMERR"/>
</dbReference>
<evidence type="ECO:0000313" key="10">
    <source>
        <dbReference type="Proteomes" id="UP000091846"/>
    </source>
</evidence>
<evidence type="ECO:0000256" key="3">
    <source>
        <dbReference type="ARBA" id="ARBA00023004"/>
    </source>
</evidence>
<dbReference type="InterPro" id="IPR047057">
    <property type="entry name" value="MerR_fam"/>
</dbReference>
<evidence type="ECO:0000256" key="2">
    <source>
        <dbReference type="ARBA" id="ARBA00022723"/>
    </source>
</evidence>
<dbReference type="GO" id="GO:0003677">
    <property type="term" value="F:DNA binding"/>
    <property type="evidence" value="ECO:0007669"/>
    <property type="project" value="UniProtKB-KW"/>
</dbReference>
<sequence length="155" mass="16801">MDKRDLFTVSEIAKRSGFAASAIRFYEGQGLITATRTAGGQRRFERQMLRRLAFIKAARNVGLSLDEIADALATLPDGRTPSRADWSRLSKTWRARLDDQIAGLIALRDNLDSCIGCGCLSLKRCAISNPGDLAASAGAGAMYLPRALRRQAISG</sequence>
<keyword evidence="1" id="KW-0001">2Fe-2S</keyword>
<proteinExistence type="predicted"/>
<keyword evidence="3" id="KW-0408">Iron</keyword>
<evidence type="ECO:0000256" key="5">
    <source>
        <dbReference type="ARBA" id="ARBA00023015"/>
    </source>
</evidence>
<evidence type="ECO:0000256" key="1">
    <source>
        <dbReference type="ARBA" id="ARBA00022714"/>
    </source>
</evidence>
<dbReference type="Pfam" id="PF00376">
    <property type="entry name" value="MerR"/>
    <property type="match status" value="1"/>
</dbReference>
<keyword evidence="5" id="KW-0805">Transcription regulation</keyword>
<dbReference type="InterPro" id="IPR009061">
    <property type="entry name" value="DNA-bd_dom_put_sf"/>
</dbReference>
<dbReference type="PANTHER" id="PTHR30204">
    <property type="entry name" value="REDOX-CYCLING DRUG-SENSING TRANSCRIPTIONAL ACTIVATOR SOXR"/>
    <property type="match status" value="1"/>
</dbReference>
<dbReference type="NCBIfam" id="TIGR01950">
    <property type="entry name" value="SoxR"/>
    <property type="match status" value="1"/>
</dbReference>
<keyword evidence="4" id="KW-0411">Iron-sulfur</keyword>
<dbReference type="GO" id="GO:0046872">
    <property type="term" value="F:metal ion binding"/>
    <property type="evidence" value="ECO:0007669"/>
    <property type="project" value="UniProtKB-KW"/>
</dbReference>
<dbReference type="SUPFAM" id="SSF46955">
    <property type="entry name" value="Putative DNA-binding domain"/>
    <property type="match status" value="1"/>
</dbReference>
<evidence type="ECO:0000256" key="6">
    <source>
        <dbReference type="ARBA" id="ARBA00023125"/>
    </source>
</evidence>
<dbReference type="PANTHER" id="PTHR30204:SF0">
    <property type="entry name" value="REDOX-SENSITIVE TRANSCRIPTIONAL ACTIVATOR SOXR"/>
    <property type="match status" value="1"/>
</dbReference>
<evidence type="ECO:0000259" key="8">
    <source>
        <dbReference type="PROSITE" id="PS50937"/>
    </source>
</evidence>
<dbReference type="Proteomes" id="UP000091846">
    <property type="component" value="Unassembled WGS sequence"/>
</dbReference>
<dbReference type="GO" id="GO:0006979">
    <property type="term" value="P:response to oxidative stress"/>
    <property type="evidence" value="ECO:0007669"/>
    <property type="project" value="InterPro"/>
</dbReference>